<evidence type="ECO:0000256" key="3">
    <source>
        <dbReference type="SAM" id="MobiDB-lite"/>
    </source>
</evidence>
<protein>
    <recommendedName>
        <fullName evidence="4">PH domain-containing protein</fullName>
    </recommendedName>
</protein>
<evidence type="ECO:0000313" key="6">
    <source>
        <dbReference type="Proteomes" id="UP000095023"/>
    </source>
</evidence>
<name>A0A1E4TJZ9_9ASCO</name>
<feature type="region of interest" description="Disordered" evidence="3">
    <location>
        <begin position="175"/>
        <end position="242"/>
    </location>
</feature>
<feature type="domain" description="PH" evidence="4">
    <location>
        <begin position="1016"/>
        <end position="1140"/>
    </location>
</feature>
<feature type="compositionally biased region" description="Low complexity" evidence="3">
    <location>
        <begin position="107"/>
        <end position="124"/>
    </location>
</feature>
<feature type="region of interest" description="Disordered" evidence="3">
    <location>
        <begin position="568"/>
        <end position="592"/>
    </location>
</feature>
<dbReference type="PANTHER" id="PTHR36100:SF1">
    <property type="entry name" value="BUD SITE SELECTION PROTEIN 4"/>
    <property type="match status" value="1"/>
</dbReference>
<dbReference type="PANTHER" id="PTHR36100">
    <property type="entry name" value="BUD SITE SELECTION PROTEIN 4"/>
    <property type="match status" value="1"/>
</dbReference>
<evidence type="ECO:0000313" key="5">
    <source>
        <dbReference type="EMBL" id="ODV92104.1"/>
    </source>
</evidence>
<keyword evidence="2" id="KW-0131">Cell cycle</keyword>
<accession>A0A1E4TJZ9</accession>
<evidence type="ECO:0000259" key="4">
    <source>
        <dbReference type="PROSITE" id="PS50003"/>
    </source>
</evidence>
<dbReference type="Pfam" id="PF00169">
    <property type="entry name" value="PH"/>
    <property type="match status" value="1"/>
</dbReference>
<dbReference type="SMART" id="SM00233">
    <property type="entry name" value="PH"/>
    <property type="match status" value="1"/>
</dbReference>
<feature type="compositionally biased region" description="Polar residues" evidence="3">
    <location>
        <begin position="125"/>
        <end position="134"/>
    </location>
</feature>
<dbReference type="InterPro" id="IPR052007">
    <property type="entry name" value="Bud4"/>
</dbReference>
<dbReference type="AlphaFoldDB" id="A0A1E4TJZ9"/>
<dbReference type="Gene3D" id="2.30.29.30">
    <property type="entry name" value="Pleckstrin-homology domain (PH domain)/Phosphotyrosine-binding domain (PTB)"/>
    <property type="match status" value="1"/>
</dbReference>
<keyword evidence="6" id="KW-1185">Reference proteome</keyword>
<dbReference type="GO" id="GO:0051301">
    <property type="term" value="P:cell division"/>
    <property type="evidence" value="ECO:0007669"/>
    <property type="project" value="UniProtKB-KW"/>
</dbReference>
<gene>
    <name evidence="5" type="ORF">CANCADRAFT_30363</name>
</gene>
<feature type="compositionally biased region" description="Basic and acidic residues" evidence="3">
    <location>
        <begin position="568"/>
        <end position="577"/>
    </location>
</feature>
<organism evidence="5 6">
    <name type="scientific">Tortispora caseinolytica NRRL Y-17796</name>
    <dbReference type="NCBI Taxonomy" id="767744"/>
    <lineage>
        <taxon>Eukaryota</taxon>
        <taxon>Fungi</taxon>
        <taxon>Dikarya</taxon>
        <taxon>Ascomycota</taxon>
        <taxon>Saccharomycotina</taxon>
        <taxon>Trigonopsidomycetes</taxon>
        <taxon>Trigonopsidales</taxon>
        <taxon>Trigonopsidaceae</taxon>
        <taxon>Tortispora</taxon>
    </lineage>
</organism>
<feature type="compositionally biased region" description="Polar residues" evidence="3">
    <location>
        <begin position="73"/>
        <end position="82"/>
    </location>
</feature>
<dbReference type="SUPFAM" id="SSF50729">
    <property type="entry name" value="PH domain-like"/>
    <property type="match status" value="1"/>
</dbReference>
<feature type="region of interest" description="Disordered" evidence="3">
    <location>
        <begin position="1"/>
        <end position="134"/>
    </location>
</feature>
<dbReference type="OrthoDB" id="2123378at2759"/>
<feature type="compositionally biased region" description="Polar residues" evidence="3">
    <location>
        <begin position="224"/>
        <end position="242"/>
    </location>
</feature>
<dbReference type="InterPro" id="IPR011993">
    <property type="entry name" value="PH-like_dom_sf"/>
</dbReference>
<dbReference type="PROSITE" id="PS50003">
    <property type="entry name" value="PH_DOMAIN"/>
    <property type="match status" value="1"/>
</dbReference>
<feature type="region of interest" description="Disordered" evidence="3">
    <location>
        <begin position="506"/>
        <end position="526"/>
    </location>
</feature>
<dbReference type="EMBL" id="KV453841">
    <property type="protein sequence ID" value="ODV92104.1"/>
    <property type="molecule type" value="Genomic_DNA"/>
</dbReference>
<reference evidence="6" key="1">
    <citation type="submission" date="2016-02" db="EMBL/GenBank/DDBJ databases">
        <title>Comparative genomics of biotechnologically important yeasts.</title>
        <authorList>
            <consortium name="DOE Joint Genome Institute"/>
            <person name="Riley R."/>
            <person name="Haridas S."/>
            <person name="Wolfe K.H."/>
            <person name="Lopes M.R."/>
            <person name="Hittinger C.T."/>
            <person name="Goker M."/>
            <person name="Salamov A."/>
            <person name="Wisecaver J."/>
            <person name="Long T.M."/>
            <person name="Aerts A.L."/>
            <person name="Barry K."/>
            <person name="Choi C."/>
            <person name="Clum A."/>
            <person name="Coughlan A.Y."/>
            <person name="Deshpande S."/>
            <person name="Douglass A.P."/>
            <person name="Hanson S.J."/>
            <person name="Klenk H.-P."/>
            <person name="Labutti K."/>
            <person name="Lapidus A."/>
            <person name="Lindquist E."/>
            <person name="Lipzen A."/>
            <person name="Meier-Kolthoff J.P."/>
            <person name="Ohm R.A."/>
            <person name="Otillar R.P."/>
            <person name="Pangilinan J."/>
            <person name="Peng Y."/>
            <person name="Rokas A."/>
            <person name="Rosa C.A."/>
            <person name="Scheuner C."/>
            <person name="Sibirny A.A."/>
            <person name="Slot J.C."/>
            <person name="Stielow J.B."/>
            <person name="Sun H."/>
            <person name="Kurtzman C.P."/>
            <person name="Blackwell M."/>
            <person name="Jeffries T.W."/>
            <person name="Grigoriev I.V."/>
        </authorList>
    </citation>
    <scope>NUCLEOTIDE SEQUENCE [LARGE SCALE GENOMIC DNA]</scope>
    <source>
        <strain evidence="6">NRRL Y-17796</strain>
    </source>
</reference>
<feature type="compositionally biased region" description="Polar residues" evidence="3">
    <location>
        <begin position="44"/>
        <end position="66"/>
    </location>
</feature>
<evidence type="ECO:0000256" key="2">
    <source>
        <dbReference type="ARBA" id="ARBA00023306"/>
    </source>
</evidence>
<evidence type="ECO:0000256" key="1">
    <source>
        <dbReference type="ARBA" id="ARBA00022618"/>
    </source>
</evidence>
<sequence length="1163" mass="129161">MAATEPSSPLAELSKMHTKRNSSSLILNQHSRKPSAELADIENDCNSTPPSSPFQDSPVMTPQQSCIAHRSSSDSLKISHSPSLDDYNKPLSPLKISRNEDQTLLASSISRSSSLSKLKGPRSPTDASTASPTISSSLRKRVTFENIPQILEFDPTPDLNVPSADIDYAAEYSHDFDEDTKPGSALIPVDLDTPIDVSSMPEAPNLSRTPSGRPLPEVPRISPLPSNTQDTSKNSNLNFKDQLTSDKRELSLQERLDIVMASHSQPLLSNTLADEHHSVISETRNIISNIDETVATSSTMFDSNSVHEARKEIAATEQEQGDDSTICKLVVVGPLTRKESLLEAERRIQTENHLSSAFSNVEDSSASQRLNTINAFRNTNSGTPLDIEGKTGDTTIIEEDEPERLEEASYSLSQLKTPRPLNVSTEKRTSQTFQYRLKFDEEESRSSLGLDDYFDKPMSQENRDSISSAEAHAMILENETEKVSQMTVSQKLEMISTKLIANTRKGLDSQETLSNENKKNGVEPNLPFSVENIDSVDLLQEIPTVSAPTLPTLPSLTPSEFSAIAERRRQVSGDHPESPTPVSPEKESVQHKSSVSFRELRDVLNHIQDPHIDLDISDLDFFSDVNEALDQISPRPEASAPSRKSYRMRETEDMVVALFGSVKGTPVASRNVSGALAEGGGQMHPPPTVPMLNSAAPPQPTTIPYGRDAPKDVHFMEERNKVRSNTDHSSSDRVVQPKMSPKRSMIVGLENGSHVSSEKRPYSSLTSQLPPLDKMRQYAKASRSNAGMRKPSGSMLEYQTTRSSVLSFKDRGRLFIRVVSINDLLLPLKGQNFNFTVTLDNGVHCVTTPYIPLSKNAVIQQEFELVVGEELEFILTLRAYPKAEGTEIHRKTSNRRSTFARLIPGKAQPKVSNTKTVDAMSQYMAPNGSFARAYISLSQYEKRIFGNPQTFDITAYNEWETTARTLGGSIKRRAPYKIGNFKIEMLYIPKTSASELLPRSLAGCVKALRAEAWHYEVRKEGLLVQRGGDCQSWKRQFYVLVGNNLRSYHMSTRSARATINLANAVRELHDTTSLIKGWDAIEKMQKSDDHIKGDYDKIGREDFMNCGFMIKFGNGEIIDFCAGSPEDRDSWVKGIKESIGTQRPDRQAWAINVLSRRRALASN</sequence>
<proteinExistence type="predicted"/>
<dbReference type="InterPro" id="IPR001849">
    <property type="entry name" value="PH_domain"/>
</dbReference>
<keyword evidence="1" id="KW-0132">Cell division</keyword>
<dbReference type="Proteomes" id="UP000095023">
    <property type="component" value="Unassembled WGS sequence"/>
</dbReference>
<dbReference type="GO" id="GO:0005525">
    <property type="term" value="F:GTP binding"/>
    <property type="evidence" value="ECO:0007669"/>
    <property type="project" value="TreeGrafter"/>
</dbReference>